<dbReference type="GO" id="GO:0005813">
    <property type="term" value="C:centrosome"/>
    <property type="evidence" value="ECO:0007669"/>
    <property type="project" value="TreeGrafter"/>
</dbReference>
<dbReference type="InterPro" id="IPR017441">
    <property type="entry name" value="Protein_kinase_ATP_BS"/>
</dbReference>
<evidence type="ECO:0000259" key="12">
    <source>
        <dbReference type="PROSITE" id="PS50011"/>
    </source>
</evidence>
<evidence type="ECO:0000256" key="6">
    <source>
        <dbReference type="ARBA" id="ARBA00048329"/>
    </source>
</evidence>
<dbReference type="InterPro" id="IPR011009">
    <property type="entry name" value="Kinase-like_dom_sf"/>
</dbReference>
<feature type="compositionally biased region" description="Polar residues" evidence="10">
    <location>
        <begin position="594"/>
        <end position="604"/>
    </location>
</feature>
<dbReference type="InterPro" id="IPR051681">
    <property type="entry name" value="Ser/Thr_Kinases-Pseudokinases"/>
</dbReference>
<evidence type="ECO:0000256" key="1">
    <source>
        <dbReference type="ARBA" id="ARBA00001946"/>
    </source>
</evidence>
<dbReference type="GO" id="GO:0005524">
    <property type="term" value="F:ATP binding"/>
    <property type="evidence" value="ECO:0007669"/>
    <property type="project" value="UniProtKB-UniRule"/>
</dbReference>
<evidence type="ECO:0000256" key="4">
    <source>
        <dbReference type="ARBA" id="ARBA00022443"/>
    </source>
</evidence>
<accession>A0A3Q2FET0</accession>
<dbReference type="InterPro" id="IPR036028">
    <property type="entry name" value="SH3-like_dom_sf"/>
</dbReference>
<dbReference type="Gene3D" id="1.10.510.10">
    <property type="entry name" value="Transferase(Phosphotransferase) domain 1"/>
    <property type="match status" value="2"/>
</dbReference>
<keyword evidence="8" id="KW-0547">Nucleotide-binding</keyword>
<feature type="region of interest" description="Disordered" evidence="10">
    <location>
        <begin position="438"/>
        <end position="639"/>
    </location>
</feature>
<dbReference type="FunFam" id="3.30.200.20:FF:000085">
    <property type="entry name" value="Mitogen-activated protein kinase kinase kinase"/>
    <property type="match status" value="1"/>
</dbReference>
<dbReference type="GO" id="GO:0004706">
    <property type="term" value="F:JUN kinase kinase kinase activity"/>
    <property type="evidence" value="ECO:0007669"/>
    <property type="project" value="TreeGrafter"/>
</dbReference>
<dbReference type="STRING" id="28743.ENSCVAP00000001840"/>
<reference evidence="13" key="2">
    <citation type="submission" date="2025-09" db="UniProtKB">
        <authorList>
            <consortium name="Ensembl"/>
        </authorList>
    </citation>
    <scope>IDENTIFICATION</scope>
</reference>
<keyword evidence="4 7" id="KW-0728">SH3 domain</keyword>
<feature type="domain" description="SH3" evidence="11">
    <location>
        <begin position="27"/>
        <end position="91"/>
    </location>
</feature>
<dbReference type="Ensembl" id="ENSCVAT00000012741.1">
    <property type="protein sequence ID" value="ENSCVAP00000001840.1"/>
    <property type="gene ID" value="ENSCVAG00000002870.1"/>
</dbReference>
<reference evidence="13" key="1">
    <citation type="submission" date="2025-08" db="UniProtKB">
        <authorList>
            <consortium name="Ensembl"/>
        </authorList>
    </citation>
    <scope>IDENTIFICATION</scope>
</reference>
<feature type="region of interest" description="Disordered" evidence="10">
    <location>
        <begin position="728"/>
        <end position="771"/>
    </location>
</feature>
<evidence type="ECO:0000313" key="13">
    <source>
        <dbReference type="Ensembl" id="ENSCVAP00000001840.1"/>
    </source>
</evidence>
<dbReference type="PROSITE" id="PS50011">
    <property type="entry name" value="PROTEIN_KINASE_DOM"/>
    <property type="match status" value="1"/>
</dbReference>
<evidence type="ECO:0000256" key="7">
    <source>
        <dbReference type="PROSITE-ProRule" id="PRU00192"/>
    </source>
</evidence>
<dbReference type="GO" id="GO:0043065">
    <property type="term" value="P:positive regulation of apoptotic process"/>
    <property type="evidence" value="ECO:0007669"/>
    <property type="project" value="TreeGrafter"/>
</dbReference>
<dbReference type="PROSITE" id="PS50002">
    <property type="entry name" value="SH3"/>
    <property type="match status" value="1"/>
</dbReference>
<feature type="region of interest" description="Disordered" evidence="10">
    <location>
        <begin position="898"/>
        <end position="922"/>
    </location>
</feature>
<dbReference type="Gene3D" id="2.30.30.40">
    <property type="entry name" value="SH3 Domains"/>
    <property type="match status" value="1"/>
</dbReference>
<feature type="domain" description="Protein kinase" evidence="12">
    <location>
        <begin position="122"/>
        <end position="347"/>
    </location>
</feature>
<dbReference type="PANTHER" id="PTHR44329">
    <property type="entry name" value="SERINE/THREONINE-PROTEIN KINASE TNNI3K-RELATED"/>
    <property type="match status" value="1"/>
</dbReference>
<dbReference type="CDD" id="cd12059">
    <property type="entry name" value="SH3_MLK1-3"/>
    <property type="match status" value="1"/>
</dbReference>
<dbReference type="OMA" id="IKNTHRA"/>
<dbReference type="Proteomes" id="UP000265020">
    <property type="component" value="Unassembled WGS sequence"/>
</dbReference>
<dbReference type="EC" id="2.7.11.25" evidence="3"/>
<dbReference type="GeneTree" id="ENSGT00940000161064"/>
<keyword evidence="14" id="KW-1185">Reference proteome</keyword>
<comment type="similarity">
    <text evidence="2">Belongs to the protein kinase superfamily. STE Ser/Thr protein kinase family. MAP kinase kinase kinase subfamily.</text>
</comment>
<dbReference type="AlphaFoldDB" id="A0A3Q2FET0"/>
<comment type="cofactor">
    <cofactor evidence="1">
        <name>Mg(2+)</name>
        <dbReference type="ChEBI" id="CHEBI:18420"/>
    </cofactor>
</comment>
<dbReference type="InterPro" id="IPR000719">
    <property type="entry name" value="Prot_kinase_dom"/>
</dbReference>
<dbReference type="SMART" id="SM00326">
    <property type="entry name" value="SH3"/>
    <property type="match status" value="1"/>
</dbReference>
<comment type="catalytic activity">
    <reaction evidence="5">
        <text>L-threonyl-[protein] + ATP = O-phospho-L-threonyl-[protein] + ADP + H(+)</text>
        <dbReference type="Rhea" id="RHEA:46608"/>
        <dbReference type="Rhea" id="RHEA-COMP:11060"/>
        <dbReference type="Rhea" id="RHEA-COMP:11605"/>
        <dbReference type="ChEBI" id="CHEBI:15378"/>
        <dbReference type="ChEBI" id="CHEBI:30013"/>
        <dbReference type="ChEBI" id="CHEBI:30616"/>
        <dbReference type="ChEBI" id="CHEBI:61977"/>
        <dbReference type="ChEBI" id="CHEBI:456216"/>
        <dbReference type="EC" id="2.7.11.25"/>
    </reaction>
</comment>
<evidence type="ECO:0000256" key="8">
    <source>
        <dbReference type="PROSITE-ProRule" id="PRU10141"/>
    </source>
</evidence>
<dbReference type="SMART" id="SM00220">
    <property type="entry name" value="S_TKc"/>
    <property type="match status" value="1"/>
</dbReference>
<feature type="compositionally biased region" description="Polar residues" evidence="10">
    <location>
        <begin position="505"/>
        <end position="514"/>
    </location>
</feature>
<dbReference type="Pfam" id="PF07653">
    <property type="entry name" value="SH3_2"/>
    <property type="match status" value="1"/>
</dbReference>
<feature type="region of interest" description="Disordered" evidence="10">
    <location>
        <begin position="662"/>
        <end position="694"/>
    </location>
</feature>
<evidence type="ECO:0000256" key="10">
    <source>
        <dbReference type="SAM" id="MobiDB-lite"/>
    </source>
</evidence>
<dbReference type="InterPro" id="IPR001245">
    <property type="entry name" value="Ser-Thr/Tyr_kinase_cat_dom"/>
</dbReference>
<protein>
    <recommendedName>
        <fullName evidence="3">mitogen-activated protein kinase kinase kinase</fullName>
        <ecNumber evidence="3">2.7.11.25</ecNumber>
    </recommendedName>
</protein>
<dbReference type="PANTHER" id="PTHR44329:SF46">
    <property type="entry name" value="MITOGEN-ACTIVATED PROTEIN KINASE KINASE KINASE 11"/>
    <property type="match status" value="1"/>
</dbReference>
<evidence type="ECO:0000256" key="5">
    <source>
        <dbReference type="ARBA" id="ARBA00047559"/>
    </source>
</evidence>
<evidence type="ECO:0000313" key="14">
    <source>
        <dbReference type="Proteomes" id="UP000265020"/>
    </source>
</evidence>
<feature type="compositionally biased region" description="Low complexity" evidence="10">
    <location>
        <begin position="489"/>
        <end position="501"/>
    </location>
</feature>
<comment type="catalytic activity">
    <reaction evidence="6">
        <text>L-seryl-[protein] + ATP = O-phospho-L-seryl-[protein] + ADP + H(+)</text>
        <dbReference type="Rhea" id="RHEA:17989"/>
        <dbReference type="Rhea" id="RHEA-COMP:9863"/>
        <dbReference type="Rhea" id="RHEA-COMP:11604"/>
        <dbReference type="ChEBI" id="CHEBI:15378"/>
        <dbReference type="ChEBI" id="CHEBI:29999"/>
        <dbReference type="ChEBI" id="CHEBI:30616"/>
        <dbReference type="ChEBI" id="CHEBI:83421"/>
        <dbReference type="ChEBI" id="CHEBI:456216"/>
        <dbReference type="EC" id="2.7.11.25"/>
    </reaction>
</comment>
<evidence type="ECO:0000256" key="9">
    <source>
        <dbReference type="SAM" id="Coils"/>
    </source>
</evidence>
<sequence length="982" mass="108433">MEPLKNIFGRSSLSNWKNLEQSKKGNFINPVWTALFDYEASCKDELTLRKGDLVEVLSQDSEISGDEGWWAGKVNNKVGIFPSNYGSFASGYAKLPGSSVVEELNRAVVGNVDPEEVDFRELSLEEVIGVGGFGKVYRGTWRGELVAVKAARQDPDEDISVTAQNVRQEAHLFAMLTHQNIIALKGVCLQEPNLCLIMEYASGGPLSRALAGRRIPPHVLVNWAVQIARGMVYLHNEAIVPVIHRDLKSNNSKSFISLSCSCPSPTCFCGSFTIIYGVLLWELLTGEAPYKGIDGLAVAYGVAVNKLTLPIPSTCPEPFAQLMAECWDQDPHRRPDFGSILTQLTALEQQVKEEMPQDSFHSLQDDWKLEIQHMFDELRAKEKELRCREEELKRAALEQKSHEEFLRQREQQLAQWEQDVFERELSLLILHLNQNQEKPNVKKRKGTFKKHKLKSKNGEKISMPQDFIHKITVQASPGLEKRRNSPDLGSGSSPSFGPRFRAIQLSPSDSSRTFGLTPVRPLETPSIKQSNGDLRLNPHWRPQSPKSPKSPKVLRLSPQESSLSMRAKLLGSDSNENGESMDDFEEYRPPTPTPASSQNGSSSKDSLRLPPSQGDSGSEEGGYSPAGSPMPERGSLGSMIKNTHRALLGCGSLLASVALGRGLDVPPRVPPRTNPPSSEERASFELEISHPRPLITDPPVVDDLITFSTSEPLPRPLLDLALQYQELKPLPLTPPPPNPRERSGPRTPQTSGSSNGELSSDGWEHRPDRRRRSSYGLHASQLVLDLPLCQDTLDYEDKTSVPYALHPNPALWSPKTRRLEVSVIPRPRPSPIRPRIDPWSFISAGGGISGGGRSPLRSDGHPLGYQPSPTNPFTSCDPFPSPDCDPFTLKADPSCSSDGSSPFDPFSAPFPTSRSAPCSANGSPTLPSFRIAPISPADPAFMDLRWAACGRPLDMTKERALPSRTLGLKPFKSPTQLRDDRF</sequence>
<feature type="coiled-coil region" evidence="9">
    <location>
        <begin position="371"/>
        <end position="400"/>
    </location>
</feature>
<evidence type="ECO:0000256" key="2">
    <source>
        <dbReference type="ARBA" id="ARBA00006529"/>
    </source>
</evidence>
<dbReference type="InterPro" id="IPR035779">
    <property type="entry name" value="MLK1-3_SH3"/>
</dbReference>
<keyword evidence="9" id="KW-0175">Coiled coil</keyword>
<dbReference type="Pfam" id="PF00069">
    <property type="entry name" value="Pkinase"/>
    <property type="match status" value="1"/>
</dbReference>
<feature type="compositionally biased region" description="Polar residues" evidence="10">
    <location>
        <begin position="747"/>
        <end position="758"/>
    </location>
</feature>
<feature type="binding site" evidence="8">
    <location>
        <position position="149"/>
    </location>
    <ligand>
        <name>ATP</name>
        <dbReference type="ChEBI" id="CHEBI:30616"/>
    </ligand>
</feature>
<feature type="compositionally biased region" description="Basic residues" evidence="10">
    <location>
        <begin position="441"/>
        <end position="455"/>
    </location>
</feature>
<feature type="compositionally biased region" description="Low complexity" evidence="10">
    <location>
        <begin position="898"/>
        <end position="913"/>
    </location>
</feature>
<dbReference type="SUPFAM" id="SSF50044">
    <property type="entry name" value="SH3-domain"/>
    <property type="match status" value="1"/>
</dbReference>
<evidence type="ECO:0000259" key="11">
    <source>
        <dbReference type="PROSITE" id="PS50002"/>
    </source>
</evidence>
<dbReference type="GO" id="GO:0007017">
    <property type="term" value="P:microtubule-based process"/>
    <property type="evidence" value="ECO:0007669"/>
    <property type="project" value="TreeGrafter"/>
</dbReference>
<name>A0A3Q2FET0_CYPVA</name>
<keyword evidence="8" id="KW-0067">ATP-binding</keyword>
<evidence type="ECO:0000256" key="3">
    <source>
        <dbReference type="ARBA" id="ARBA00012406"/>
    </source>
</evidence>
<dbReference type="Gene3D" id="3.30.200.20">
    <property type="entry name" value="Phosphorylase Kinase, domain 1"/>
    <property type="match status" value="1"/>
</dbReference>
<dbReference type="PRINTS" id="PR00452">
    <property type="entry name" value="SH3DOMAIN"/>
</dbReference>
<feature type="compositionally biased region" description="Basic and acidic residues" evidence="10">
    <location>
        <begin position="678"/>
        <end position="690"/>
    </location>
</feature>
<dbReference type="InterPro" id="IPR001452">
    <property type="entry name" value="SH3_domain"/>
</dbReference>
<dbReference type="Pfam" id="PF07714">
    <property type="entry name" value="PK_Tyr_Ser-Thr"/>
    <property type="match status" value="1"/>
</dbReference>
<dbReference type="SUPFAM" id="SSF56112">
    <property type="entry name" value="Protein kinase-like (PK-like)"/>
    <property type="match status" value="1"/>
</dbReference>
<dbReference type="PROSITE" id="PS00107">
    <property type="entry name" value="PROTEIN_KINASE_ATP"/>
    <property type="match status" value="1"/>
</dbReference>
<organism evidence="13 14">
    <name type="scientific">Cyprinodon variegatus</name>
    <name type="common">Sheepshead minnow</name>
    <dbReference type="NCBI Taxonomy" id="28743"/>
    <lineage>
        <taxon>Eukaryota</taxon>
        <taxon>Metazoa</taxon>
        <taxon>Chordata</taxon>
        <taxon>Craniata</taxon>
        <taxon>Vertebrata</taxon>
        <taxon>Euteleostomi</taxon>
        <taxon>Actinopterygii</taxon>
        <taxon>Neopterygii</taxon>
        <taxon>Teleostei</taxon>
        <taxon>Neoteleostei</taxon>
        <taxon>Acanthomorphata</taxon>
        <taxon>Ovalentaria</taxon>
        <taxon>Atherinomorphae</taxon>
        <taxon>Cyprinodontiformes</taxon>
        <taxon>Cyprinodontidae</taxon>
        <taxon>Cyprinodon</taxon>
    </lineage>
</organism>
<proteinExistence type="inferred from homology"/>